<evidence type="ECO:0000256" key="5">
    <source>
        <dbReference type="ARBA" id="ARBA00022833"/>
    </source>
</evidence>
<keyword evidence="7" id="KW-0255">Endonuclease</keyword>
<evidence type="ECO:0000259" key="8">
    <source>
        <dbReference type="Pfam" id="PF01261"/>
    </source>
</evidence>
<dbReference type="Pfam" id="PF01261">
    <property type="entry name" value="AP_endonuc_2"/>
    <property type="match status" value="1"/>
</dbReference>
<dbReference type="EMBL" id="PFBA01000031">
    <property type="protein sequence ID" value="PIT92204.1"/>
    <property type="molecule type" value="Genomic_DNA"/>
</dbReference>
<feature type="binding site" evidence="7">
    <location>
        <position position="164"/>
    </location>
    <ligand>
        <name>Zn(2+)</name>
        <dbReference type="ChEBI" id="CHEBI:29105"/>
        <label>2</label>
    </ligand>
</feature>
<comment type="function">
    <text evidence="7">Endonuclease IV plays a role in DNA repair. It cleaves phosphodiester bonds at apurinic or apyrimidinic (AP) sites, generating a 3'-hydroxyl group and a 5'-terminal sugar phosphate.</text>
</comment>
<reference evidence="10" key="1">
    <citation type="submission" date="2017-09" db="EMBL/GenBank/DDBJ databases">
        <title>Depth-based differentiation of microbial function through sediment-hosted aquifers and enrichment of novel symbionts in the deep terrestrial subsurface.</title>
        <authorList>
            <person name="Probst A.J."/>
            <person name="Ladd B."/>
            <person name="Jarett J.K."/>
            <person name="Geller-Mcgrath D.E."/>
            <person name="Sieber C.M.K."/>
            <person name="Emerson J.B."/>
            <person name="Anantharaman K."/>
            <person name="Thomas B.C."/>
            <person name="Malmstrom R."/>
            <person name="Stieglmeier M."/>
            <person name="Klingl A."/>
            <person name="Woyke T."/>
            <person name="Ryan C.M."/>
            <person name="Banfield J.F."/>
        </authorList>
    </citation>
    <scope>NUCLEOTIDE SEQUENCE [LARGE SCALE GENOMIC DNA]</scope>
</reference>
<keyword evidence="2 7" id="KW-0479">Metal-binding</keyword>
<dbReference type="InterPro" id="IPR013022">
    <property type="entry name" value="Xyl_isomerase-like_TIM-brl"/>
</dbReference>
<name>A0A2M6WHJ7_9BACT</name>
<feature type="binding site" evidence="7">
    <location>
        <position position="251"/>
    </location>
    <ligand>
        <name>Zn(2+)</name>
        <dbReference type="ChEBI" id="CHEBI:29105"/>
        <label>3</label>
    </ligand>
</feature>
<proteinExistence type="inferred from homology"/>
<dbReference type="Gene3D" id="3.20.20.150">
    <property type="entry name" value="Divalent-metal-dependent TIM barrel enzymes"/>
    <property type="match status" value="1"/>
</dbReference>
<keyword evidence="7" id="KW-0540">Nuclease</keyword>
<keyword evidence="3 7" id="KW-0227">DNA damage</keyword>
<accession>A0A2M6WHJ7</accession>
<comment type="catalytic activity">
    <reaction evidence="7">
        <text>Endonucleolytic cleavage to 5'-phosphooligonucleotide end-products.</text>
        <dbReference type="EC" id="3.1.21.2"/>
    </reaction>
</comment>
<comment type="caution">
    <text evidence="9">The sequence shown here is derived from an EMBL/GenBank/DDBJ whole genome shotgun (WGS) entry which is preliminary data.</text>
</comment>
<dbReference type="AlphaFoldDB" id="A0A2M6WHJ7"/>
<evidence type="ECO:0000313" key="9">
    <source>
        <dbReference type="EMBL" id="PIT92204.1"/>
    </source>
</evidence>
<dbReference type="HAMAP" id="MF_00152">
    <property type="entry name" value="Nfo"/>
    <property type="match status" value="1"/>
</dbReference>
<evidence type="ECO:0000256" key="6">
    <source>
        <dbReference type="ARBA" id="ARBA00023204"/>
    </source>
</evidence>
<feature type="binding site" evidence="7">
    <location>
        <position position="236"/>
    </location>
    <ligand>
        <name>Zn(2+)</name>
        <dbReference type="ChEBI" id="CHEBI:29105"/>
        <label>2</label>
    </ligand>
</feature>
<feature type="domain" description="Xylose isomerase-like TIM barrel" evidence="8">
    <location>
        <begin position="43"/>
        <end position="299"/>
    </location>
</feature>
<organism evidence="9 10">
    <name type="scientific">Candidatus Harrisonbacteria bacterium CG10_big_fil_rev_8_21_14_0_10_42_17</name>
    <dbReference type="NCBI Taxonomy" id="1974584"/>
    <lineage>
        <taxon>Bacteria</taxon>
        <taxon>Candidatus Harrisoniibacteriota</taxon>
    </lineage>
</organism>
<dbReference type="PANTHER" id="PTHR21445">
    <property type="entry name" value="ENDONUCLEASE IV ENDODEOXYRIBONUCLEASE IV"/>
    <property type="match status" value="1"/>
</dbReference>
<dbReference type="PANTHER" id="PTHR21445:SF0">
    <property type="entry name" value="APURINIC-APYRIMIDINIC ENDONUCLEASE"/>
    <property type="match status" value="1"/>
</dbReference>
<comment type="cofactor">
    <cofactor evidence="7">
        <name>Zn(2+)</name>
        <dbReference type="ChEBI" id="CHEBI:29105"/>
    </cofactor>
    <text evidence="7">Binds 3 Zn(2+) ions.</text>
</comment>
<dbReference type="GO" id="GO:0003677">
    <property type="term" value="F:DNA binding"/>
    <property type="evidence" value="ECO:0007669"/>
    <property type="project" value="InterPro"/>
</dbReference>
<gene>
    <name evidence="7" type="primary">nfo</name>
    <name evidence="9" type="ORF">COU08_03645</name>
</gene>
<sequence>MRSFLNNSDDFYTFQKPMKKQSPLIGAHVSAAGGLYKAIERGEALGVNAIQIFGASPRQYQAKIPSDAEAKKFRDTLKASAIKEVYLHAAYLVNLASPEAETRKKSIKNLSAHFEIAHKIGARGLIYHVGSGKESPKKKAIQHVISGMKEVLKKAKGDSVLIMENAAGGGAKLGSTAEDMAALMRGMKKNKRIKICFDTAHAFEAGIIEEYIPKNIKVFFDKWETAVGLEAIVAFHVNDSKTAFNSKHDRHENLGEGYIGMRAFQNLAKERRLHHATWLLEVPGFDGEGPDQRNVDLLKRCFE</sequence>
<dbReference type="GO" id="GO:0008833">
    <property type="term" value="F:deoxyribonuclease IV (phage-T4-induced) activity"/>
    <property type="evidence" value="ECO:0007669"/>
    <property type="project" value="UniProtKB-UniRule"/>
</dbReference>
<feature type="binding site" evidence="7">
    <location>
        <position position="201"/>
    </location>
    <ligand>
        <name>Zn(2+)</name>
        <dbReference type="ChEBI" id="CHEBI:29105"/>
        <label>3</label>
    </ligand>
</feature>
<evidence type="ECO:0000256" key="2">
    <source>
        <dbReference type="ARBA" id="ARBA00022723"/>
    </source>
</evidence>
<dbReference type="Proteomes" id="UP000228635">
    <property type="component" value="Unassembled WGS sequence"/>
</dbReference>
<dbReference type="GO" id="GO:0008270">
    <property type="term" value="F:zinc ion binding"/>
    <property type="evidence" value="ECO:0007669"/>
    <property type="project" value="UniProtKB-UniRule"/>
</dbReference>
<dbReference type="GO" id="GO:0006284">
    <property type="term" value="P:base-excision repair"/>
    <property type="evidence" value="ECO:0007669"/>
    <property type="project" value="TreeGrafter"/>
</dbReference>
<feature type="binding site" evidence="7">
    <location>
        <position position="128"/>
    </location>
    <ligand>
        <name>Zn(2+)</name>
        <dbReference type="ChEBI" id="CHEBI:29105"/>
        <label>1</label>
    </ligand>
</feature>
<dbReference type="InterPro" id="IPR018246">
    <property type="entry name" value="AP_endonuc_F2_Zn_BS"/>
</dbReference>
<evidence type="ECO:0000256" key="4">
    <source>
        <dbReference type="ARBA" id="ARBA00022801"/>
    </source>
</evidence>
<comment type="similarity">
    <text evidence="1 7">Belongs to the AP endonuclease 2 family.</text>
</comment>
<dbReference type="SMART" id="SM00518">
    <property type="entry name" value="AP2Ec"/>
    <property type="match status" value="1"/>
</dbReference>
<feature type="binding site" evidence="7">
    <location>
        <position position="281"/>
    </location>
    <ligand>
        <name>Zn(2+)</name>
        <dbReference type="ChEBI" id="CHEBI:29105"/>
        <label>2</label>
    </ligand>
</feature>
<feature type="binding site" evidence="7">
    <location>
        <position position="198"/>
    </location>
    <ligand>
        <name>Zn(2+)</name>
        <dbReference type="ChEBI" id="CHEBI:29105"/>
        <label>2</label>
    </ligand>
</feature>
<dbReference type="PROSITE" id="PS51432">
    <property type="entry name" value="AP_NUCLEASE_F2_4"/>
    <property type="match status" value="1"/>
</dbReference>
<dbReference type="PROSITE" id="PS00731">
    <property type="entry name" value="AP_NUCLEASE_F2_3"/>
    <property type="match status" value="1"/>
</dbReference>
<dbReference type="GO" id="GO:0003906">
    <property type="term" value="F:DNA-(apurinic or apyrimidinic site) endonuclease activity"/>
    <property type="evidence" value="ECO:0007669"/>
    <property type="project" value="TreeGrafter"/>
</dbReference>
<keyword evidence="4 7" id="KW-0378">Hydrolase</keyword>
<evidence type="ECO:0000256" key="1">
    <source>
        <dbReference type="ARBA" id="ARBA00005340"/>
    </source>
</evidence>
<dbReference type="GO" id="GO:0008081">
    <property type="term" value="F:phosphoric diester hydrolase activity"/>
    <property type="evidence" value="ECO:0007669"/>
    <property type="project" value="TreeGrafter"/>
</dbReference>
<feature type="binding site" evidence="7">
    <location>
        <position position="88"/>
    </location>
    <ligand>
        <name>Zn(2+)</name>
        <dbReference type="ChEBI" id="CHEBI:29105"/>
        <label>1</label>
    </ligand>
</feature>
<keyword evidence="5 7" id="KW-0862">Zinc</keyword>
<protein>
    <recommendedName>
        <fullName evidence="7">Probable endonuclease 4</fullName>
        <ecNumber evidence="7">3.1.21.2</ecNumber>
    </recommendedName>
    <alternativeName>
        <fullName evidence="7">Endodeoxyribonuclease IV</fullName>
    </alternativeName>
    <alternativeName>
        <fullName evidence="7">Endonuclease IV</fullName>
    </alternativeName>
</protein>
<evidence type="ECO:0000256" key="7">
    <source>
        <dbReference type="HAMAP-Rule" id="MF_00152"/>
    </source>
</evidence>
<dbReference type="InterPro" id="IPR001719">
    <property type="entry name" value="AP_endonuc_2"/>
</dbReference>
<feature type="binding site" evidence="7">
    <location>
        <position position="164"/>
    </location>
    <ligand>
        <name>Zn(2+)</name>
        <dbReference type="ChEBI" id="CHEBI:29105"/>
        <label>1</label>
    </ligand>
</feature>
<dbReference type="EC" id="3.1.21.2" evidence="7"/>
<evidence type="ECO:0000313" key="10">
    <source>
        <dbReference type="Proteomes" id="UP000228635"/>
    </source>
</evidence>
<dbReference type="SUPFAM" id="SSF51658">
    <property type="entry name" value="Xylose isomerase-like"/>
    <property type="match status" value="1"/>
</dbReference>
<dbReference type="NCBIfam" id="TIGR00587">
    <property type="entry name" value="nfo"/>
    <property type="match status" value="1"/>
</dbReference>
<feature type="binding site" evidence="7">
    <location>
        <position position="249"/>
    </location>
    <ligand>
        <name>Zn(2+)</name>
        <dbReference type="ChEBI" id="CHEBI:29105"/>
        <label>3</label>
    </ligand>
</feature>
<dbReference type="CDD" id="cd00019">
    <property type="entry name" value="AP2Ec"/>
    <property type="match status" value="1"/>
</dbReference>
<dbReference type="InterPro" id="IPR036237">
    <property type="entry name" value="Xyl_isomerase-like_sf"/>
</dbReference>
<evidence type="ECO:0000256" key="3">
    <source>
        <dbReference type="ARBA" id="ARBA00022763"/>
    </source>
</evidence>
<keyword evidence="6 7" id="KW-0234">DNA repair</keyword>